<evidence type="ECO:0000256" key="2">
    <source>
        <dbReference type="ARBA" id="ARBA00022448"/>
    </source>
</evidence>
<evidence type="ECO:0000256" key="6">
    <source>
        <dbReference type="ARBA" id="ARBA00023136"/>
    </source>
</evidence>
<dbReference type="GO" id="GO:0022857">
    <property type="term" value="F:transmembrane transporter activity"/>
    <property type="evidence" value="ECO:0007669"/>
    <property type="project" value="InterPro"/>
</dbReference>
<dbReference type="GO" id="GO:0005886">
    <property type="term" value="C:plasma membrane"/>
    <property type="evidence" value="ECO:0007669"/>
    <property type="project" value="UniProtKB-SubCell"/>
</dbReference>
<keyword evidence="5 8" id="KW-1133">Transmembrane helix</keyword>
<dbReference type="FunFam" id="1.10.3730.20:FF:000001">
    <property type="entry name" value="Quaternary ammonium compound resistance transporter SugE"/>
    <property type="match status" value="1"/>
</dbReference>
<evidence type="ECO:0000256" key="3">
    <source>
        <dbReference type="ARBA" id="ARBA00022475"/>
    </source>
</evidence>
<keyword evidence="10" id="KW-1185">Reference proteome</keyword>
<comment type="similarity">
    <text evidence="7">Belongs to the drug/metabolite transporter (DMT) superfamily. Small multidrug resistance (SMR) (TC 2.A.7.1) family.</text>
</comment>
<accession>I3DVN8</accession>
<evidence type="ECO:0000313" key="10">
    <source>
        <dbReference type="Proteomes" id="UP000010523"/>
    </source>
</evidence>
<feature type="transmembrane region" description="Helical" evidence="8">
    <location>
        <begin position="32"/>
        <end position="50"/>
    </location>
</feature>
<name>I3DVN8_BACMT</name>
<evidence type="ECO:0000256" key="1">
    <source>
        <dbReference type="ARBA" id="ARBA00004651"/>
    </source>
</evidence>
<sequence>MSWLLLLLGILSEVIGTMSMKLSEGFTKPIPSISIFVFYGLSLTFVTLSLKHIDVSIAYSIWSGLGTAIIATIGILYFKESISLIKLLSILAIIAGVVGLNISEEMHGKKASVSHIELKKDIN</sequence>
<dbReference type="Proteomes" id="UP000010523">
    <property type="component" value="Unassembled WGS sequence"/>
</dbReference>
<evidence type="ECO:0000313" key="9">
    <source>
        <dbReference type="EMBL" id="EIJ78309.1"/>
    </source>
</evidence>
<dbReference type="PANTHER" id="PTHR30561:SF1">
    <property type="entry name" value="MULTIDRUG TRANSPORTER EMRE"/>
    <property type="match status" value="1"/>
</dbReference>
<protein>
    <submittedName>
        <fullName evidence="9">Small multidrug resistance protein</fullName>
    </submittedName>
</protein>
<comment type="subcellular location">
    <subcellularLocation>
        <location evidence="1 7">Cell membrane</location>
        <topology evidence="1 7">Multi-pass membrane protein</topology>
    </subcellularLocation>
</comment>
<evidence type="ECO:0000256" key="8">
    <source>
        <dbReference type="SAM" id="Phobius"/>
    </source>
</evidence>
<organism evidence="9 10">
    <name type="scientific">Bacillus methanolicus PB1</name>
    <dbReference type="NCBI Taxonomy" id="997296"/>
    <lineage>
        <taxon>Bacteria</taxon>
        <taxon>Bacillati</taxon>
        <taxon>Bacillota</taxon>
        <taxon>Bacilli</taxon>
        <taxon>Bacillales</taxon>
        <taxon>Bacillaceae</taxon>
        <taxon>Bacillus</taxon>
    </lineage>
</organism>
<dbReference type="PANTHER" id="PTHR30561">
    <property type="entry name" value="SMR FAMILY PROTON-DEPENDENT DRUG EFFLUX TRANSPORTER SUGE"/>
    <property type="match status" value="1"/>
</dbReference>
<evidence type="ECO:0000256" key="5">
    <source>
        <dbReference type="ARBA" id="ARBA00022989"/>
    </source>
</evidence>
<evidence type="ECO:0000256" key="4">
    <source>
        <dbReference type="ARBA" id="ARBA00022692"/>
    </source>
</evidence>
<keyword evidence="6 8" id="KW-0472">Membrane</keyword>
<dbReference type="InterPro" id="IPR045324">
    <property type="entry name" value="Small_multidrug_res"/>
</dbReference>
<dbReference type="eggNOG" id="COG2076">
    <property type="taxonomic scope" value="Bacteria"/>
</dbReference>
<dbReference type="InterPro" id="IPR037185">
    <property type="entry name" value="EmrE-like"/>
</dbReference>
<dbReference type="PATRIC" id="fig|997296.3.peg.2558"/>
<dbReference type="SUPFAM" id="SSF103481">
    <property type="entry name" value="Multidrug resistance efflux transporter EmrE"/>
    <property type="match status" value="1"/>
</dbReference>
<feature type="transmembrane region" description="Helical" evidence="8">
    <location>
        <begin position="57"/>
        <end position="78"/>
    </location>
</feature>
<keyword evidence="3" id="KW-1003">Cell membrane</keyword>
<dbReference type="InterPro" id="IPR000390">
    <property type="entry name" value="Small_drug/metabolite_transptr"/>
</dbReference>
<dbReference type="Gene3D" id="1.10.3730.20">
    <property type="match status" value="1"/>
</dbReference>
<proteinExistence type="inferred from homology"/>
<evidence type="ECO:0000256" key="7">
    <source>
        <dbReference type="RuleBase" id="RU003942"/>
    </source>
</evidence>
<reference evidence="9 10" key="1">
    <citation type="journal article" date="2012" name="Appl. Environ. Microbiol.">
        <title>Genome Sequence of Thermotolerant Bacillus methanolicus: Features and Regulation Related to Methylotrophy and Production of L-Lysine and L-Glutamate from Methanol.</title>
        <authorList>
            <person name="Heggeset T.M."/>
            <person name="Krog A."/>
            <person name="Balzer S."/>
            <person name="Wentzel A."/>
            <person name="Ellingsen T.E."/>
            <person name="Brautaset T."/>
        </authorList>
    </citation>
    <scope>NUCLEOTIDE SEQUENCE [LARGE SCALE GENOMIC DNA]</scope>
    <source>
        <strain evidence="9 10">PB1</strain>
    </source>
</reference>
<dbReference type="EMBL" id="AFEU01000003">
    <property type="protein sequence ID" value="EIJ78309.1"/>
    <property type="molecule type" value="Genomic_DNA"/>
</dbReference>
<dbReference type="STRING" id="997296.PB1_12134"/>
<dbReference type="RefSeq" id="WP_004436663.1">
    <property type="nucleotide sequence ID" value="NZ_AFEU01000003.1"/>
</dbReference>
<dbReference type="OrthoDB" id="21828at2"/>
<gene>
    <name evidence="9" type="ORF">PB1_12134</name>
</gene>
<dbReference type="AlphaFoldDB" id="I3DVN8"/>
<dbReference type="Pfam" id="PF00893">
    <property type="entry name" value="Multi_Drug_Res"/>
    <property type="match status" value="1"/>
</dbReference>
<comment type="caution">
    <text evidence="9">The sequence shown here is derived from an EMBL/GenBank/DDBJ whole genome shotgun (WGS) entry which is preliminary data.</text>
</comment>
<keyword evidence="2" id="KW-0813">Transport</keyword>
<feature type="transmembrane region" description="Helical" evidence="8">
    <location>
        <begin position="84"/>
        <end position="102"/>
    </location>
</feature>
<keyword evidence="4 7" id="KW-0812">Transmembrane</keyword>